<gene>
    <name evidence="1" type="ORF">HJB60_09380</name>
</gene>
<evidence type="ECO:0000313" key="1">
    <source>
        <dbReference type="EMBL" id="MBX5089382.1"/>
    </source>
</evidence>
<evidence type="ECO:0000313" key="2">
    <source>
        <dbReference type="Proteomes" id="UP000770629"/>
    </source>
</evidence>
<dbReference type="RefSeq" id="WP_221119263.1">
    <property type="nucleotide sequence ID" value="NZ_JABDYF010000003.1"/>
</dbReference>
<name>A0ABS7IBW4_9HYPH</name>
<dbReference type="Proteomes" id="UP000770629">
    <property type="component" value="Unassembled WGS sequence"/>
</dbReference>
<keyword evidence="2" id="KW-1185">Reference proteome</keyword>
<comment type="caution">
    <text evidence="1">The sequence shown here is derived from an EMBL/GenBank/DDBJ whole genome shotgun (WGS) entry which is preliminary data.</text>
</comment>
<accession>A0ABS7IBW4</accession>
<organism evidence="1 2">
    <name type="scientific">Rhizobium lentis</name>
    <dbReference type="NCBI Taxonomy" id="1138194"/>
    <lineage>
        <taxon>Bacteria</taxon>
        <taxon>Pseudomonadati</taxon>
        <taxon>Pseudomonadota</taxon>
        <taxon>Alphaproteobacteria</taxon>
        <taxon>Hyphomicrobiales</taxon>
        <taxon>Rhizobiaceae</taxon>
        <taxon>Rhizobium/Agrobacterium group</taxon>
        <taxon>Rhizobium</taxon>
    </lineage>
</organism>
<proteinExistence type="predicted"/>
<protein>
    <submittedName>
        <fullName evidence="1">Uncharacterized protein</fullName>
    </submittedName>
</protein>
<dbReference type="EMBL" id="JABDYF010000003">
    <property type="protein sequence ID" value="MBX5089382.1"/>
    <property type="molecule type" value="Genomic_DNA"/>
</dbReference>
<reference evidence="1 2" key="1">
    <citation type="submission" date="2020-04" db="EMBL/GenBank/DDBJ databases">
        <title>Global-level population genomics: horizontal gene transfer, symbiosis and evolution in Rhizobia.</title>
        <authorList>
            <person name="Gai Y."/>
        </authorList>
    </citation>
    <scope>NUCLEOTIDE SEQUENCE [LARGE SCALE GENOMIC DNA]</scope>
    <source>
        <strain evidence="1 2">BLR33</strain>
    </source>
</reference>
<sequence>MTYAEAVSQMTDEEREIPITKLLKSVGLVHFPHDFTRREVRNEATGEHVGFYSSGEAIILFVETRNAIANAA</sequence>